<dbReference type="OrthoDB" id="9813770at2"/>
<dbReference type="InterPro" id="IPR036249">
    <property type="entry name" value="Thioredoxin-like_sf"/>
</dbReference>
<dbReference type="CDD" id="cd03025">
    <property type="entry name" value="DsbA_FrnE_like"/>
    <property type="match status" value="1"/>
</dbReference>
<dbReference type="Proteomes" id="UP000050378">
    <property type="component" value="Unassembled WGS sequence"/>
</dbReference>
<dbReference type="PATRIC" id="fig|570156.3.peg.2145"/>
<dbReference type="RefSeq" id="WP_054552067.1">
    <property type="nucleotide sequence ID" value="NZ_LJTC01000003.1"/>
</dbReference>
<dbReference type="Gene3D" id="3.40.30.10">
    <property type="entry name" value="Glutaredoxin"/>
    <property type="match status" value="1"/>
</dbReference>
<dbReference type="GO" id="GO:0016491">
    <property type="term" value="F:oxidoreductase activity"/>
    <property type="evidence" value="ECO:0007669"/>
    <property type="project" value="InterPro"/>
</dbReference>
<organism evidence="2 3">
    <name type="scientific">Pseudoalteromonas lipolytica</name>
    <dbReference type="NCBI Taxonomy" id="570156"/>
    <lineage>
        <taxon>Bacteria</taxon>
        <taxon>Pseudomonadati</taxon>
        <taxon>Pseudomonadota</taxon>
        <taxon>Gammaproteobacteria</taxon>
        <taxon>Alteromonadales</taxon>
        <taxon>Pseudoalteromonadaceae</taxon>
        <taxon>Pseudoalteromonas</taxon>
    </lineage>
</organism>
<dbReference type="InterPro" id="IPR001853">
    <property type="entry name" value="DSBA-like_thioredoxin_dom"/>
</dbReference>
<feature type="domain" description="DSBA-like thioredoxin" evidence="1">
    <location>
        <begin position="5"/>
        <end position="179"/>
    </location>
</feature>
<dbReference type="PANTHER" id="PTHR13887">
    <property type="entry name" value="GLUTATHIONE S-TRANSFERASE KAPPA"/>
    <property type="match status" value="1"/>
</dbReference>
<accession>A0A0N8HKN9</accession>
<dbReference type="Gene3D" id="1.10.472.60">
    <property type="entry name" value="putative protein disulfide isomerase domain"/>
    <property type="match status" value="1"/>
</dbReference>
<dbReference type="SUPFAM" id="SSF52833">
    <property type="entry name" value="Thioredoxin-like"/>
    <property type="match status" value="1"/>
</dbReference>
<dbReference type="AlphaFoldDB" id="A0A0N8HKN9"/>
<dbReference type="EMBL" id="LJTC01000003">
    <property type="protein sequence ID" value="KPM84408.1"/>
    <property type="molecule type" value="Genomic_DNA"/>
</dbReference>
<dbReference type="Pfam" id="PF01323">
    <property type="entry name" value="DSBA"/>
    <property type="match status" value="1"/>
</dbReference>
<dbReference type="STRING" id="570156.AOG27_05795"/>
<reference evidence="2 3" key="1">
    <citation type="submission" date="2015-09" db="EMBL/GenBank/DDBJ databases">
        <title>Draft Genome Sequence of Pseudoalteromonas lipolytica UCD-48B.</title>
        <authorList>
            <person name="Krusor M."/>
            <person name="Coil D.A."/>
            <person name="Lang J.M."/>
            <person name="Eisen J.A."/>
            <person name="Alexiev A."/>
        </authorList>
    </citation>
    <scope>NUCLEOTIDE SEQUENCE [LARGE SCALE GENOMIC DNA]</scope>
    <source>
        <strain evidence="2 3">UCD-48B</strain>
    </source>
</reference>
<proteinExistence type="predicted"/>
<evidence type="ECO:0000313" key="3">
    <source>
        <dbReference type="Proteomes" id="UP000050378"/>
    </source>
</evidence>
<sequence length="201" mass="23275">MAKLIYVYDPMCSWCWGFRETWLKLQAAIGDKLAIEYKVGGLAPDSDEPMRKEMQQFLQQTWQRIEQQLGTPFNHEFWHTAQPRRSTYPACRAVLVARQQNKEQEMLYAIQKAYYLDAQNPSDISTLASLAEQIGLDKNAFIHEIESEKINSLLMDEINQARSLPIQGFPSLVLENKGLYAAVPVNYQDWQSTYQQILSHI</sequence>
<comment type="caution">
    <text evidence="2">The sequence shown here is derived from an EMBL/GenBank/DDBJ whole genome shotgun (WGS) entry which is preliminary data.</text>
</comment>
<evidence type="ECO:0000259" key="1">
    <source>
        <dbReference type="Pfam" id="PF01323"/>
    </source>
</evidence>
<evidence type="ECO:0000313" key="2">
    <source>
        <dbReference type="EMBL" id="KPM84408.1"/>
    </source>
</evidence>
<name>A0A0N8HKN9_9GAMM</name>
<protein>
    <submittedName>
        <fullName evidence="2">Thioredoxin</fullName>
    </submittedName>
</protein>
<dbReference type="PANTHER" id="PTHR13887:SF54">
    <property type="entry name" value="DSBA FAMILY PROTEIN"/>
    <property type="match status" value="1"/>
</dbReference>
<gene>
    <name evidence="2" type="ORF">AOG27_05795</name>
</gene>